<evidence type="ECO:0000259" key="1">
    <source>
        <dbReference type="SMART" id="SM00481"/>
    </source>
</evidence>
<dbReference type="Proteomes" id="UP000669605">
    <property type="component" value="Unassembled WGS sequence"/>
</dbReference>
<name>A0ABX1QKX6_9PROT</name>
<keyword evidence="3" id="KW-1185">Reference proteome</keyword>
<dbReference type="NCBIfam" id="NF041577">
    <property type="entry name" value="nside_bi_sphtase"/>
    <property type="match status" value="1"/>
</dbReference>
<dbReference type="SMART" id="SM00481">
    <property type="entry name" value="POLIIIAc"/>
    <property type="match status" value="1"/>
</dbReference>
<accession>A0ABX1QKX6</accession>
<dbReference type="RefSeq" id="WP_169115115.1">
    <property type="nucleotide sequence ID" value="NZ_JAAAUB010000002.1"/>
</dbReference>
<dbReference type="InterPro" id="IPR004013">
    <property type="entry name" value="PHP_dom"/>
</dbReference>
<comment type="caution">
    <text evidence="2">The sequence shown here is derived from an EMBL/GenBank/DDBJ whole genome shotgun (WGS) entry which is preliminary data.</text>
</comment>
<evidence type="ECO:0000313" key="2">
    <source>
        <dbReference type="EMBL" id="NMH15931.1"/>
    </source>
</evidence>
<feature type="domain" description="Polymerase/histidinol phosphatase N-terminal" evidence="1">
    <location>
        <begin position="3"/>
        <end position="68"/>
    </location>
</feature>
<dbReference type="InterPro" id="IPR003141">
    <property type="entry name" value="Pol/His_phosphatase_N"/>
</dbReference>
<proteinExistence type="predicted"/>
<dbReference type="PANTHER" id="PTHR42924:SF3">
    <property type="entry name" value="POLYMERASE_HISTIDINOL PHOSPHATASE N-TERMINAL DOMAIN-CONTAINING PROTEIN"/>
    <property type="match status" value="1"/>
</dbReference>
<dbReference type="PANTHER" id="PTHR42924">
    <property type="entry name" value="EXONUCLEASE"/>
    <property type="match status" value="1"/>
</dbReference>
<dbReference type="InterPro" id="IPR052018">
    <property type="entry name" value="PHP_domain"/>
</dbReference>
<evidence type="ECO:0000313" key="3">
    <source>
        <dbReference type="Proteomes" id="UP000669605"/>
    </source>
</evidence>
<dbReference type="CDD" id="cd07438">
    <property type="entry name" value="PHP_HisPPase_AMP"/>
    <property type="match status" value="1"/>
</dbReference>
<sequence>MKVDLHCHSLVSDGVLTPAEVVRRAAANGVALLALTDHDETAGCASAEAEARLWSISFVPGVEISVSFADETIHVLGLGIDPDDPALSEGLQRVRSGRDARAKRIAEELERHGIHGAWEGALRFAKNPALVSRAHFARYIVSLGLMRSVSEVFEYYLAKGKPGYVQHEWAVLEEALAWIHRAGGVAVLAHPARYRLSTSQFAELLRRFDEAGGTAIEVSSGSHGPDDMRRWAHVARQWGFAASLGSDFHSPGESPVELGAAPPLPPDLTPVWQLLECAL</sequence>
<gene>
    <name evidence="2" type="ORF">GV368_02150</name>
</gene>
<dbReference type="EMBL" id="JAAAUB010000002">
    <property type="protein sequence ID" value="NMH15931.1"/>
    <property type="molecule type" value="Genomic_DNA"/>
</dbReference>
<dbReference type="Gene3D" id="1.10.150.650">
    <property type="match status" value="1"/>
</dbReference>
<dbReference type="InterPro" id="IPR016195">
    <property type="entry name" value="Pol/histidinol_Pase-like"/>
</dbReference>
<dbReference type="SUPFAM" id="SSF89550">
    <property type="entry name" value="PHP domain-like"/>
    <property type="match status" value="1"/>
</dbReference>
<dbReference type="Gene3D" id="3.20.20.140">
    <property type="entry name" value="Metal-dependent hydrolases"/>
    <property type="match status" value="1"/>
</dbReference>
<dbReference type="InterPro" id="IPR049742">
    <property type="entry name" value="35NBP"/>
</dbReference>
<reference evidence="2 3" key="1">
    <citation type="journal article" date="2020" name="Curr. Microbiol.">
        <title>Tepidiphilus baoligensis sp. nov., a Novel Bacterium of the Family Hydrogenophilaceae Isolated from an Oil Reservoir.</title>
        <authorList>
            <person name="Zhang X."/>
            <person name="Wang G."/>
            <person name="Ma X."/>
            <person name="Yu J."/>
            <person name="You J."/>
            <person name="Xue Y."/>
            <person name="Ma Y."/>
        </authorList>
    </citation>
    <scope>NUCLEOTIDE SEQUENCE [LARGE SCALE GENOMIC DNA]</scope>
    <source>
        <strain evidence="2 3">B18-69</strain>
    </source>
</reference>
<protein>
    <submittedName>
        <fullName evidence="2">PHP domain-containing protein</fullName>
    </submittedName>
</protein>
<dbReference type="Pfam" id="PF02811">
    <property type="entry name" value="PHP"/>
    <property type="match status" value="1"/>
</dbReference>
<organism evidence="2 3">
    <name type="scientific">Tepidiphilus baoligensis</name>
    <dbReference type="NCBI Taxonomy" id="2698687"/>
    <lineage>
        <taxon>Bacteria</taxon>
        <taxon>Pseudomonadati</taxon>
        <taxon>Pseudomonadota</taxon>
        <taxon>Hydrogenophilia</taxon>
        <taxon>Hydrogenophilales</taxon>
        <taxon>Hydrogenophilaceae</taxon>
        <taxon>Tepidiphilus</taxon>
    </lineage>
</organism>